<comment type="caution">
    <text evidence="1">The sequence shown here is derived from an EMBL/GenBank/DDBJ whole genome shotgun (WGS) entry which is preliminary data.</text>
</comment>
<evidence type="ECO:0000313" key="1">
    <source>
        <dbReference type="EMBL" id="KAK3258907.1"/>
    </source>
</evidence>
<reference evidence="1 2" key="1">
    <citation type="journal article" date="2015" name="Genome Biol. Evol.">
        <title>Comparative Genomics of a Bacterivorous Green Alga Reveals Evolutionary Causalities and Consequences of Phago-Mixotrophic Mode of Nutrition.</title>
        <authorList>
            <person name="Burns J.A."/>
            <person name="Paasch A."/>
            <person name="Narechania A."/>
            <person name="Kim E."/>
        </authorList>
    </citation>
    <scope>NUCLEOTIDE SEQUENCE [LARGE SCALE GENOMIC DNA]</scope>
    <source>
        <strain evidence="1 2">PLY_AMNH</strain>
    </source>
</reference>
<accession>A0AAE0FFJ2</accession>
<name>A0AAE0FFJ2_9CHLO</name>
<dbReference type="AlphaFoldDB" id="A0AAE0FFJ2"/>
<dbReference type="EMBL" id="LGRX02019167">
    <property type="protein sequence ID" value="KAK3258907.1"/>
    <property type="molecule type" value="Genomic_DNA"/>
</dbReference>
<evidence type="ECO:0000313" key="2">
    <source>
        <dbReference type="Proteomes" id="UP001190700"/>
    </source>
</evidence>
<organism evidence="1 2">
    <name type="scientific">Cymbomonas tetramitiformis</name>
    <dbReference type="NCBI Taxonomy" id="36881"/>
    <lineage>
        <taxon>Eukaryota</taxon>
        <taxon>Viridiplantae</taxon>
        <taxon>Chlorophyta</taxon>
        <taxon>Pyramimonadophyceae</taxon>
        <taxon>Pyramimonadales</taxon>
        <taxon>Pyramimonadaceae</taxon>
        <taxon>Cymbomonas</taxon>
    </lineage>
</organism>
<proteinExistence type="predicted"/>
<protein>
    <submittedName>
        <fullName evidence="1">Uncharacterized protein</fullName>
    </submittedName>
</protein>
<gene>
    <name evidence="1" type="ORF">CYMTET_32071</name>
</gene>
<sequence length="68" mass="7564">MAFRRSSTLVVCSGSREARSTKDEAHGTPTTTSMMRSSSVVLSGYRCWDKPPKRVCILFDIVYVCVCV</sequence>
<keyword evidence="2" id="KW-1185">Reference proteome</keyword>
<dbReference type="Proteomes" id="UP001190700">
    <property type="component" value="Unassembled WGS sequence"/>
</dbReference>